<dbReference type="AlphaFoldDB" id="A0A0G2DRW8"/>
<feature type="compositionally biased region" description="Low complexity" evidence="1">
    <location>
        <begin position="605"/>
        <end position="614"/>
    </location>
</feature>
<proteinExistence type="predicted"/>
<dbReference type="Proteomes" id="UP000034182">
    <property type="component" value="Unassembled WGS sequence"/>
</dbReference>
<reference evidence="2 3" key="2">
    <citation type="submission" date="2015-05" db="EMBL/GenBank/DDBJ databases">
        <title>Distinctive expansion of gene families associated with plant cell wall degradation and secondary metabolism in the genomes of grapevine trunk pathogens.</title>
        <authorList>
            <person name="Lawrence D.P."/>
            <person name="Travadon R."/>
            <person name="Rolshausen P.E."/>
            <person name="Baumgartner K."/>
        </authorList>
    </citation>
    <scope>NUCLEOTIDE SEQUENCE [LARGE SCALE GENOMIC DNA]</scope>
    <source>
        <strain evidence="2">DS831</strain>
    </source>
</reference>
<reference evidence="2 3" key="1">
    <citation type="submission" date="2015-03" db="EMBL/GenBank/DDBJ databases">
        <authorList>
            <person name="Morales-Cruz A."/>
            <person name="Amrine K.C."/>
            <person name="Cantu D."/>
        </authorList>
    </citation>
    <scope>NUCLEOTIDE SEQUENCE [LARGE SCALE GENOMIC DNA]</scope>
    <source>
        <strain evidence="2">DS831</strain>
    </source>
</reference>
<feature type="compositionally biased region" description="Polar residues" evidence="1">
    <location>
        <begin position="688"/>
        <end position="700"/>
    </location>
</feature>
<dbReference type="EMBL" id="LAQI01000314">
    <property type="protein sequence ID" value="KKY13439.1"/>
    <property type="molecule type" value="Genomic_DNA"/>
</dbReference>
<feature type="region of interest" description="Disordered" evidence="1">
    <location>
        <begin position="636"/>
        <end position="727"/>
    </location>
</feature>
<evidence type="ECO:0000256" key="1">
    <source>
        <dbReference type="SAM" id="MobiDB-lite"/>
    </source>
</evidence>
<feature type="compositionally biased region" description="Basic and acidic residues" evidence="1">
    <location>
        <begin position="280"/>
        <end position="295"/>
    </location>
</feature>
<feature type="region of interest" description="Disordered" evidence="1">
    <location>
        <begin position="593"/>
        <end position="614"/>
    </location>
</feature>
<organism evidence="2 3">
    <name type="scientific">Diplodia seriata</name>
    <dbReference type="NCBI Taxonomy" id="420778"/>
    <lineage>
        <taxon>Eukaryota</taxon>
        <taxon>Fungi</taxon>
        <taxon>Dikarya</taxon>
        <taxon>Ascomycota</taxon>
        <taxon>Pezizomycotina</taxon>
        <taxon>Dothideomycetes</taxon>
        <taxon>Dothideomycetes incertae sedis</taxon>
        <taxon>Botryosphaeriales</taxon>
        <taxon>Botryosphaeriaceae</taxon>
        <taxon>Diplodia</taxon>
    </lineage>
</organism>
<comment type="caution">
    <text evidence="2">The sequence shown here is derived from an EMBL/GenBank/DDBJ whole genome shotgun (WGS) entry which is preliminary data.</text>
</comment>
<gene>
    <name evidence="2" type="ORF">UCDDS831_g08991</name>
</gene>
<evidence type="ECO:0000313" key="2">
    <source>
        <dbReference type="EMBL" id="KKY13439.1"/>
    </source>
</evidence>
<feature type="region of interest" description="Disordered" evidence="1">
    <location>
        <begin position="266"/>
        <end position="311"/>
    </location>
</feature>
<evidence type="ECO:0000313" key="3">
    <source>
        <dbReference type="Proteomes" id="UP000034182"/>
    </source>
</evidence>
<accession>A0A0G2DRW8</accession>
<sequence>MPSATSPSSTPRPPAPKSRFETVLTTHPTIAESLLASLPTRSLIDLFHTSRHLRHFLAEYPLAWRTLSFRAPQPALGVNNPDGDALDGPARNAKQYALDALLIQVVVPFGTRLTSLDLCNTAVSGVRLVSRVLEPRVHTLQHLSVRGCKNVSIKYHLVPFLEPYVHPGSPWAKTSELALRSLYTYRCRHHRRRPYLPSSLMRRDSDSEPTHQLIEICHQLDIWTDTMWCTTPGGRCFRRKDYYSGRAAPGTNEVWVPFDRLWRSGNRIGPPDSDNPPAHSDGRMWEDAESGHDGEPLGTSTGWPHRGEGKDLPAHLRRSHRIFVEDVKCDQCGDAILERPIPRKRKRTNRAFTSQAFGTMSNLGVMMSNNSNTQSSSQQNVAEEEEKKTSNRFCLCQDCYRTFRWKVACKTCKKPLCKEHDFRGLKALHATRCNGEAAALTSASSFGQLVIADLVATRGCLNVNPPCPCAYCSTHYHCPVCSTKPRVQTLCRRDAERQAARLKEQAETERRAREAEALVRADEMALAVGEFFRDFLDIGGFFAGQSEFLVDEAATSEFEGEGVRHIEVASPAPEPISVLPVAPLFSQTQSQYPHLFPEEGPRAESSAMGAASGDAMDGKALVEAILGPQDQEIAAAPTARASPGLADDAQAGSQQTLMTENSDEQQHATPGSNQTETHDAREAENTGDESSNNGNDNTSDAEAGAEDNDSSSHMSTTGASAEVSVEA</sequence>
<protein>
    <submittedName>
        <fullName evidence="2">Uncharacterized protein</fullName>
    </submittedName>
</protein>
<feature type="compositionally biased region" description="Polar residues" evidence="1">
    <location>
        <begin position="651"/>
        <end position="660"/>
    </location>
</feature>
<name>A0A0G2DRW8_9PEZI</name>